<evidence type="ECO:0000256" key="1">
    <source>
        <dbReference type="SAM" id="MobiDB-lite"/>
    </source>
</evidence>
<protein>
    <submittedName>
        <fullName evidence="2">Uncharacterized protein</fullName>
    </submittedName>
</protein>
<dbReference type="EMBL" id="MNAD01001030">
    <property type="protein sequence ID" value="OJT08561.1"/>
    <property type="molecule type" value="Genomic_DNA"/>
</dbReference>
<gene>
    <name evidence="2" type="ORF">TRAPUB_567</name>
</gene>
<feature type="region of interest" description="Disordered" evidence="1">
    <location>
        <begin position="392"/>
        <end position="503"/>
    </location>
</feature>
<feature type="compositionally biased region" description="Basic and acidic residues" evidence="1">
    <location>
        <begin position="197"/>
        <end position="211"/>
    </location>
</feature>
<feature type="compositionally biased region" description="Low complexity" evidence="1">
    <location>
        <begin position="244"/>
        <end position="254"/>
    </location>
</feature>
<name>A0A1M2VLT9_TRAPU</name>
<sequence length="728" mass="79548">MNTCRTPPEFSSDRFRPLSARPDQSPPPTADPILRLWRPPPHSYDLTTGTGTYISSSYCQDPAFAPDARAKSTPPCDHPRPIHQVYPSPPLTDAALASTVPLPDLPTEPSEARVGRPDREEIVDENMSHDGARHIAPLSPPPTVFVGSKELPADGWNQGRGHGIECWRYGVDSEDGGASAPPFPPVRDDSGFEEFETPGRCEGDRQGEGSHDDQVMIEPMPVWSPQSPISLHEDLPLAELPPFGGESSSGQSSSPFDPVPFAIASGPPLTWVVDSEMNWTASPSSTVFDELPPSPKPGALSLDFPGFDAALGFDSRGQLQQLHSPVSPVEIFPYDQRDRHWFGGGSYSESSGFHSASVATEQHPSFLYPFSTFPLHPPTVDVDVDLESEYSDTVMPSDDEDSATLPPSSPRRRPLNELYDATPPHGDLCPTPAPQSPHSALTSPPMPMDFEWEDPGSPHSPHTALPELEDEDMQLPSLESHAPPMATISPSLLGGAPPPEREGLGLFLQSFSIDPPLARSPSPTEDDMQFLEVQLDPASTDLPNDEFLQLRALRKQALQQEREARRAESEYSERVTVAASALLPPAEGSSGIVPTDLEVAEKRARKRELHDAMERRAEARRVRKLQKQRSKEIGALLDLKMQTPISPMEGMPPLVGGGKAWTRSIAHLLAHMVLRRHDRARPLENRPPPDSSLRRKSSLRFSVSADDLLALGDDDEGLGVDVDCDMEE</sequence>
<evidence type="ECO:0000313" key="3">
    <source>
        <dbReference type="Proteomes" id="UP000184267"/>
    </source>
</evidence>
<accession>A0A1M2VLT9</accession>
<feature type="region of interest" description="Disordered" evidence="1">
    <location>
        <begin position="236"/>
        <end position="255"/>
    </location>
</feature>
<reference evidence="2 3" key="1">
    <citation type="submission" date="2016-10" db="EMBL/GenBank/DDBJ databases">
        <title>Genome sequence of the basidiomycete white-rot fungus Trametes pubescens.</title>
        <authorList>
            <person name="Makela M.R."/>
            <person name="Granchi Z."/>
            <person name="Peng M."/>
            <person name="De Vries R.P."/>
            <person name="Grigoriev I."/>
            <person name="Riley R."/>
            <person name="Hilden K."/>
        </authorList>
    </citation>
    <scope>NUCLEOTIDE SEQUENCE [LARGE SCALE GENOMIC DNA]</scope>
    <source>
        <strain evidence="2 3">FBCC735</strain>
    </source>
</reference>
<dbReference type="STRING" id="154538.A0A1M2VLT9"/>
<dbReference type="OrthoDB" id="3256408at2759"/>
<proteinExistence type="predicted"/>
<feature type="region of interest" description="Disordered" evidence="1">
    <location>
        <begin position="172"/>
        <end position="211"/>
    </location>
</feature>
<comment type="caution">
    <text evidence="2">The sequence shown here is derived from an EMBL/GenBank/DDBJ whole genome shotgun (WGS) entry which is preliminary data.</text>
</comment>
<keyword evidence="3" id="KW-1185">Reference proteome</keyword>
<dbReference type="AlphaFoldDB" id="A0A1M2VLT9"/>
<dbReference type="Proteomes" id="UP000184267">
    <property type="component" value="Unassembled WGS sequence"/>
</dbReference>
<feature type="region of interest" description="Disordered" evidence="1">
    <location>
        <begin position="1"/>
        <end position="118"/>
    </location>
</feature>
<organism evidence="2 3">
    <name type="scientific">Trametes pubescens</name>
    <name type="common">White-rot fungus</name>
    <dbReference type="NCBI Taxonomy" id="154538"/>
    <lineage>
        <taxon>Eukaryota</taxon>
        <taxon>Fungi</taxon>
        <taxon>Dikarya</taxon>
        <taxon>Basidiomycota</taxon>
        <taxon>Agaricomycotina</taxon>
        <taxon>Agaricomycetes</taxon>
        <taxon>Polyporales</taxon>
        <taxon>Polyporaceae</taxon>
        <taxon>Trametes</taxon>
    </lineage>
</organism>
<dbReference type="OMA" id="KSTPPCD"/>
<evidence type="ECO:0000313" key="2">
    <source>
        <dbReference type="EMBL" id="OJT08561.1"/>
    </source>
</evidence>
<feature type="region of interest" description="Disordered" evidence="1">
    <location>
        <begin position="679"/>
        <end position="698"/>
    </location>
</feature>